<reference evidence="6 7" key="1">
    <citation type="journal article" date="2016" name="Genome Biol. Evol.">
        <title>Gene Family Evolution Reflects Adaptation to Soil Environmental Stressors in the Genome of the Collembolan Orchesella cincta.</title>
        <authorList>
            <person name="Faddeeva-Vakhrusheva A."/>
            <person name="Derks M.F."/>
            <person name="Anvar S.Y."/>
            <person name="Agamennone V."/>
            <person name="Suring W."/>
            <person name="Smit S."/>
            <person name="van Straalen N.M."/>
            <person name="Roelofs D."/>
        </authorList>
    </citation>
    <scope>NUCLEOTIDE SEQUENCE [LARGE SCALE GENOMIC DNA]</scope>
    <source>
        <tissue evidence="6">Mixed pool</tissue>
    </source>
</reference>
<organism evidence="6 7">
    <name type="scientific">Orchesella cincta</name>
    <name type="common">Springtail</name>
    <name type="synonym">Podura cincta</name>
    <dbReference type="NCBI Taxonomy" id="48709"/>
    <lineage>
        <taxon>Eukaryota</taxon>
        <taxon>Metazoa</taxon>
        <taxon>Ecdysozoa</taxon>
        <taxon>Arthropoda</taxon>
        <taxon>Hexapoda</taxon>
        <taxon>Collembola</taxon>
        <taxon>Entomobryomorpha</taxon>
        <taxon>Entomobryoidea</taxon>
        <taxon>Orchesellidae</taxon>
        <taxon>Orchesellinae</taxon>
        <taxon>Orchesella</taxon>
    </lineage>
</organism>
<comment type="caution">
    <text evidence="6">The sequence shown here is derived from an EMBL/GenBank/DDBJ whole genome shotgun (WGS) entry which is preliminary data.</text>
</comment>
<dbReference type="Gene3D" id="3.50.50.60">
    <property type="entry name" value="FAD/NAD(P)-binding domain"/>
    <property type="match status" value="2"/>
</dbReference>
<evidence type="ECO:0000313" key="7">
    <source>
        <dbReference type="Proteomes" id="UP000094527"/>
    </source>
</evidence>
<evidence type="ECO:0000256" key="3">
    <source>
        <dbReference type="ARBA" id="ARBA00022630"/>
    </source>
</evidence>
<dbReference type="GO" id="GO:0016614">
    <property type="term" value="F:oxidoreductase activity, acting on CH-OH group of donors"/>
    <property type="evidence" value="ECO:0007669"/>
    <property type="project" value="InterPro"/>
</dbReference>
<comment type="similarity">
    <text evidence="2">Belongs to the GMC oxidoreductase family.</text>
</comment>
<comment type="cofactor">
    <cofactor evidence="1">
        <name>FAD</name>
        <dbReference type="ChEBI" id="CHEBI:57692"/>
    </cofactor>
</comment>
<dbReference type="PANTHER" id="PTHR11552:SF147">
    <property type="entry name" value="CHOLINE DEHYDROGENASE, MITOCHONDRIAL"/>
    <property type="match status" value="1"/>
</dbReference>
<dbReference type="InterPro" id="IPR036188">
    <property type="entry name" value="FAD/NAD-bd_sf"/>
</dbReference>
<evidence type="ECO:0000256" key="1">
    <source>
        <dbReference type="ARBA" id="ARBA00001974"/>
    </source>
</evidence>
<dbReference type="SUPFAM" id="SSF54373">
    <property type="entry name" value="FAD-linked reductases, C-terminal domain"/>
    <property type="match status" value="2"/>
</dbReference>
<dbReference type="OrthoDB" id="269227at2759"/>
<evidence type="ECO:0000256" key="4">
    <source>
        <dbReference type="ARBA" id="ARBA00022827"/>
    </source>
</evidence>
<feature type="domain" description="Glucose-methanol-choline oxidoreductase N-terminal" evidence="5">
    <location>
        <begin position="298"/>
        <end position="312"/>
    </location>
</feature>
<feature type="domain" description="Glucose-methanol-choline oxidoreductase N-terminal" evidence="5">
    <location>
        <begin position="901"/>
        <end position="915"/>
    </location>
</feature>
<dbReference type="Pfam" id="PF00732">
    <property type="entry name" value="GMC_oxred_N"/>
    <property type="match status" value="3"/>
</dbReference>
<dbReference type="Pfam" id="PF05199">
    <property type="entry name" value="GMC_oxred_C"/>
    <property type="match status" value="2"/>
</dbReference>
<dbReference type="AlphaFoldDB" id="A0A1D2N5G1"/>
<gene>
    <name evidence="6" type="ORF">Ocin01_06231</name>
</gene>
<keyword evidence="4" id="KW-0274">FAD</keyword>
<evidence type="ECO:0000256" key="2">
    <source>
        <dbReference type="ARBA" id="ARBA00010790"/>
    </source>
</evidence>
<keyword evidence="3" id="KW-0285">Flavoprotein</keyword>
<feature type="non-terminal residue" evidence="6">
    <location>
        <position position="1224"/>
    </location>
</feature>
<dbReference type="InterPro" id="IPR007867">
    <property type="entry name" value="GMC_OxRtase_C"/>
</dbReference>
<accession>A0A1D2N5G1</accession>
<evidence type="ECO:0000313" key="6">
    <source>
        <dbReference type="EMBL" id="ODN00471.1"/>
    </source>
</evidence>
<dbReference type="SUPFAM" id="SSF51905">
    <property type="entry name" value="FAD/NAD(P)-binding domain"/>
    <property type="match status" value="2"/>
</dbReference>
<dbReference type="PROSITE" id="PS00624">
    <property type="entry name" value="GMC_OXRED_2"/>
    <property type="match status" value="2"/>
</dbReference>
<keyword evidence="7" id="KW-1185">Reference proteome</keyword>
<dbReference type="EMBL" id="LJIJ01000206">
    <property type="protein sequence ID" value="ODN00471.1"/>
    <property type="molecule type" value="Genomic_DNA"/>
</dbReference>
<evidence type="ECO:0000259" key="5">
    <source>
        <dbReference type="PROSITE" id="PS00624"/>
    </source>
</evidence>
<dbReference type="STRING" id="48709.A0A1D2N5G1"/>
<dbReference type="GO" id="GO:0050660">
    <property type="term" value="F:flavin adenine dinucleotide binding"/>
    <property type="evidence" value="ECO:0007669"/>
    <property type="project" value="InterPro"/>
</dbReference>
<dbReference type="InterPro" id="IPR000172">
    <property type="entry name" value="GMC_OxRdtase_N"/>
</dbReference>
<proteinExistence type="inferred from homology"/>
<name>A0A1D2N5G1_ORCCI</name>
<sequence length="1224" mass="137865">MEMALANHGQTPSIGIPSSVLTILSNALPIMFIKLNILKMCFEKLKVGAGSAGSVLGNRLSSNPNYKVLLLELGGNPNPAQAVPIYFPLMLHLPQVDYDFYTVPQKNACLALNKQRSFWPRGKGLGGSSNLNAMLWQRSSQFDYDKWAQLSGNDEWKFDNILRNFKNIEDYHGQYYNEKWHSKDGKGIYVSTVSDPHLRAEFLEAGKEMGYLTKDVNGHQDPSFSKLDVSVKDGRRYGAYPAFLEPILNRTNLNIYRYARATKIHLHKKTNRAYAITYKRHGVEHFVRAKREIIISAGAIDSPKLLMLSGIGPRVHLETLGIKCLIDLPVGKNLQDHIMTVFGPFIMEKPGTANVFVRDFTLNTVADYFSKHKGLMATPVSANAVAYIHSSLSKQRGNVTEKSPDIQLLLVPANSNNPDVWEKFLNIKKGVMKKYTSGLENKDSFLVNIMLGKYNSRGELRLASANPLEKPILDPKYFSHPDDIKILVDGMKFVTKMAENTKAFRKLGTRLINRHFPGCEKFKLKSDQYYECFARHLTLTVYHHSGTCTMGKGPEDPKAVVDSKLRVLHAKGLRVVDASIIPEIPNGNINSAVLMLADHASEVILDYWARLDNSIRRLGGGSAGSLVANRLSSNPNYKVLLLESGGNYNPMQSVPVYFGPLLHTPLVDYAFYTVPQKDSCLALKEQRSFWPRGMGLGGSSNLNSMIFQRGSRFDYDKWAELSGSDEWRFDNVLRNFKNIEDYHGHYYNVSLSPDKWHSQDGGGVYVSTVAHTNLVNEFLQAGEEMGYPTKDVNGNQEPSINLFLKFTLKRNTELMVILTKALSALGFSRLDLSVKDGRRFSAYQAFLEPILNRTNLNIYRYARATKIHLHKKTNSAYAITYKRHGVEHFVRAKREIIISAGAIDSPKLLMLSGIGPRVHLEQLGIKCLIDLPVGKNMMDHIMILFGPFIVEKPGKTILLGRDALFKSATDYFSQHKGLMATPSGSNAIAYIHSSLSKQRGNVTNRSPDIQIMFTPGSFSVPDVVEKYVSMKNGVLKKYLEGYENREGFLVNPMLGKYSSRGEIRLASADPFENPILDPKYFSHPDDIKILVDAFKFIVNMTENTKAFRKLGAQLINRHFPGCERFMLKSDQYYECYIRHMTFTVYHPCATCTMGKGPEDPKAVVDSKLRVLHAKRLRVVDASIIPEIPNANINAPVYMLADKASEFILDYWKQIDHSIKKRQLS</sequence>
<dbReference type="Proteomes" id="UP000094527">
    <property type="component" value="Unassembled WGS sequence"/>
</dbReference>
<dbReference type="OMA" id="IPGANTM"/>
<dbReference type="PANTHER" id="PTHR11552">
    <property type="entry name" value="GLUCOSE-METHANOL-CHOLINE GMC OXIDOREDUCTASE"/>
    <property type="match status" value="1"/>
</dbReference>
<dbReference type="InterPro" id="IPR012132">
    <property type="entry name" value="GMC_OxRdtase"/>
</dbReference>
<protein>
    <submittedName>
        <fullName evidence="6">Glucose dehydrogenase [FAD, quinone]</fullName>
    </submittedName>
</protein>
<dbReference type="Gene3D" id="3.30.560.10">
    <property type="entry name" value="Glucose Oxidase, domain 3"/>
    <property type="match status" value="2"/>
</dbReference>